<proteinExistence type="predicted"/>
<dbReference type="AlphaFoldDB" id="A0A8S9PPK0"/>
<feature type="signal peptide" evidence="1">
    <location>
        <begin position="1"/>
        <end position="19"/>
    </location>
</feature>
<protein>
    <submittedName>
        <fullName evidence="2">Uncharacterized protein</fullName>
    </submittedName>
</protein>
<name>A0A8S9PPK0_BRACR</name>
<accession>A0A8S9PPK0</accession>
<evidence type="ECO:0000313" key="2">
    <source>
        <dbReference type="EMBL" id="KAF3523198.1"/>
    </source>
</evidence>
<reference evidence="2" key="1">
    <citation type="submission" date="2019-12" db="EMBL/GenBank/DDBJ databases">
        <title>Genome sequencing and annotation of Brassica cretica.</title>
        <authorList>
            <person name="Studholme D.J."/>
            <person name="Sarris P."/>
        </authorList>
    </citation>
    <scope>NUCLEOTIDE SEQUENCE</scope>
    <source>
        <strain evidence="2">PFS-109/04</strain>
        <tissue evidence="2">Leaf</tissue>
    </source>
</reference>
<comment type="caution">
    <text evidence="2">The sequence shown here is derived from an EMBL/GenBank/DDBJ whole genome shotgun (WGS) entry which is preliminary data.</text>
</comment>
<evidence type="ECO:0000313" key="3">
    <source>
        <dbReference type="Proteomes" id="UP000712600"/>
    </source>
</evidence>
<gene>
    <name evidence="2" type="ORF">F2Q69_00048749</name>
</gene>
<sequence length="337" mass="38336">MRWMKVIVLPPVVLVTVSLDDCLGQSSSSPGNLFKKGSFGEIDHEFELEDSDLELNDSCVENGSQVSNSSTMKELEEKSGVQESALRHPSCFHNPVSSMAFMAPVDRPYGWSEFLKPSPEHAFDAYSIAQVEAMLQLKKQWTDVSRQGCGNQHKCRKTWMFKFKPWNISQRAKKWWFTLKVKSSFKEFRTANVAQRRSYETWHFKYKPENVGLCRQYNHVLEMFTAPRTKIIQSSGPVIVGSSSSCTLWVIGRLHTGVRRVRKKEYSSVWHRWRYKALAVVLLKNTIHSLLSALEFIDVASTDRGSGYKRESKRTIGSQPAIQAAGCSSNKEIQALG</sequence>
<feature type="chain" id="PRO_5035839298" evidence="1">
    <location>
        <begin position="20"/>
        <end position="337"/>
    </location>
</feature>
<dbReference type="EMBL" id="QGKX02001347">
    <property type="protein sequence ID" value="KAF3523198.1"/>
    <property type="molecule type" value="Genomic_DNA"/>
</dbReference>
<organism evidence="2 3">
    <name type="scientific">Brassica cretica</name>
    <name type="common">Mustard</name>
    <dbReference type="NCBI Taxonomy" id="69181"/>
    <lineage>
        <taxon>Eukaryota</taxon>
        <taxon>Viridiplantae</taxon>
        <taxon>Streptophyta</taxon>
        <taxon>Embryophyta</taxon>
        <taxon>Tracheophyta</taxon>
        <taxon>Spermatophyta</taxon>
        <taxon>Magnoliopsida</taxon>
        <taxon>eudicotyledons</taxon>
        <taxon>Gunneridae</taxon>
        <taxon>Pentapetalae</taxon>
        <taxon>rosids</taxon>
        <taxon>malvids</taxon>
        <taxon>Brassicales</taxon>
        <taxon>Brassicaceae</taxon>
        <taxon>Brassiceae</taxon>
        <taxon>Brassica</taxon>
    </lineage>
</organism>
<evidence type="ECO:0000256" key="1">
    <source>
        <dbReference type="SAM" id="SignalP"/>
    </source>
</evidence>
<keyword evidence="1" id="KW-0732">Signal</keyword>
<dbReference type="Proteomes" id="UP000712600">
    <property type="component" value="Unassembled WGS sequence"/>
</dbReference>